<dbReference type="PANTHER" id="PTHR31992">
    <property type="entry name" value="DOF ZINC FINGER PROTEIN DOF1.4-RELATED"/>
    <property type="match status" value="1"/>
</dbReference>
<reference evidence="12" key="1">
    <citation type="submission" date="2020-06" db="EMBL/GenBank/DDBJ databases">
        <authorList>
            <person name="Li T."/>
            <person name="Hu X."/>
            <person name="Zhang T."/>
            <person name="Song X."/>
            <person name="Zhang H."/>
            <person name="Dai N."/>
            <person name="Sheng W."/>
            <person name="Hou X."/>
            <person name="Wei L."/>
        </authorList>
    </citation>
    <scope>NUCLEOTIDE SEQUENCE</scope>
    <source>
        <strain evidence="12">KEN8</strain>
        <tissue evidence="12">Leaf</tissue>
    </source>
</reference>
<evidence type="ECO:0000256" key="4">
    <source>
        <dbReference type="ARBA" id="ARBA00023015"/>
    </source>
</evidence>
<organism evidence="12">
    <name type="scientific">Sesamum calycinum</name>
    <dbReference type="NCBI Taxonomy" id="2727403"/>
    <lineage>
        <taxon>Eukaryota</taxon>
        <taxon>Viridiplantae</taxon>
        <taxon>Streptophyta</taxon>
        <taxon>Embryophyta</taxon>
        <taxon>Tracheophyta</taxon>
        <taxon>Spermatophyta</taxon>
        <taxon>Magnoliopsida</taxon>
        <taxon>eudicotyledons</taxon>
        <taxon>Gunneridae</taxon>
        <taxon>Pentapetalae</taxon>
        <taxon>asterids</taxon>
        <taxon>lamiids</taxon>
        <taxon>Lamiales</taxon>
        <taxon>Pedaliaceae</taxon>
        <taxon>Sesamum</taxon>
    </lineage>
</organism>
<evidence type="ECO:0000256" key="6">
    <source>
        <dbReference type="ARBA" id="ARBA00023163"/>
    </source>
</evidence>
<keyword evidence="7 8" id="KW-0539">Nucleus</keyword>
<feature type="region of interest" description="Disordered" evidence="10">
    <location>
        <begin position="75"/>
        <end position="139"/>
    </location>
</feature>
<dbReference type="EMBL" id="JACGWM010000011">
    <property type="protein sequence ID" value="KAL0342382.1"/>
    <property type="molecule type" value="Genomic_DNA"/>
</dbReference>
<dbReference type="GO" id="GO:0003677">
    <property type="term" value="F:DNA binding"/>
    <property type="evidence" value="ECO:0007669"/>
    <property type="project" value="UniProtKB-UniRule"/>
</dbReference>
<keyword evidence="4 9" id="KW-0805">Transcription regulation</keyword>
<evidence type="ECO:0000256" key="10">
    <source>
        <dbReference type="SAM" id="MobiDB-lite"/>
    </source>
</evidence>
<dbReference type="InterPro" id="IPR045174">
    <property type="entry name" value="Dof"/>
</dbReference>
<sequence>MQDMHAVGGGGGGGRFLGGGDRRLRPHNHPTHLKCPNSLNTKFCYYNNYNLSQPRHFCKSCRRYWTRGGVLRNVPVGGGCRKTKRSKQKSSAVSTGEASRDISISNVQSSSSESSSLTAAATATPTSAVPDEGSAPSNTTLRSAVAFDFPDERFFSVMNSQTTDRNIDHHPLPNHPSTDGQIFPAEISSFTRLMTSSEEMMGFGMAEASATSYGREQQVNQAPTAENPDPGTAAVDEFKMQDVSNEGLAAALDWGSGGDEELFDLTAGVDPAYWSQPNGLTTINPLITFLSHNLNVTVSF</sequence>
<evidence type="ECO:0000313" key="12">
    <source>
        <dbReference type="EMBL" id="KAL0342382.1"/>
    </source>
</evidence>
<feature type="compositionally biased region" description="Low complexity" evidence="10">
    <location>
        <begin position="103"/>
        <end position="128"/>
    </location>
</feature>
<comment type="caution">
    <text evidence="12">The sequence shown here is derived from an EMBL/GenBank/DDBJ whole genome shotgun (WGS) entry which is preliminary data.</text>
</comment>
<evidence type="ECO:0000256" key="2">
    <source>
        <dbReference type="ARBA" id="ARBA00022771"/>
    </source>
</evidence>
<keyword evidence="6 9" id="KW-0804">Transcription</keyword>
<comment type="function">
    <text evidence="9">Transcription factor that binds specifically to a 5'-AA[AG]G-3' consensus core sequence.</text>
</comment>
<dbReference type="AlphaFoldDB" id="A0AAW2NFX4"/>
<dbReference type="GO" id="GO:0003700">
    <property type="term" value="F:DNA-binding transcription factor activity"/>
    <property type="evidence" value="ECO:0007669"/>
    <property type="project" value="UniProtKB-UniRule"/>
</dbReference>
<evidence type="ECO:0000256" key="9">
    <source>
        <dbReference type="RuleBase" id="RU369094"/>
    </source>
</evidence>
<evidence type="ECO:0000256" key="5">
    <source>
        <dbReference type="ARBA" id="ARBA00023125"/>
    </source>
</evidence>
<dbReference type="PANTHER" id="PTHR31992:SF205">
    <property type="entry name" value="DOF ZINC FINGER PROTEIN"/>
    <property type="match status" value="1"/>
</dbReference>
<evidence type="ECO:0000256" key="7">
    <source>
        <dbReference type="ARBA" id="ARBA00023242"/>
    </source>
</evidence>
<accession>A0AAW2NFX4</accession>
<keyword evidence="3 9" id="KW-0862">Zinc</keyword>
<protein>
    <recommendedName>
        <fullName evidence="9">Dof zinc finger protein</fullName>
    </recommendedName>
</protein>
<dbReference type="PROSITE" id="PS50884">
    <property type="entry name" value="ZF_DOF_2"/>
    <property type="match status" value="1"/>
</dbReference>
<evidence type="ECO:0000259" key="11">
    <source>
        <dbReference type="PROSITE" id="PS50884"/>
    </source>
</evidence>
<proteinExistence type="predicted"/>
<reference evidence="12" key="2">
    <citation type="journal article" date="2024" name="Plant">
        <title>Genomic evolution and insights into agronomic trait innovations of Sesamum species.</title>
        <authorList>
            <person name="Miao H."/>
            <person name="Wang L."/>
            <person name="Qu L."/>
            <person name="Liu H."/>
            <person name="Sun Y."/>
            <person name="Le M."/>
            <person name="Wang Q."/>
            <person name="Wei S."/>
            <person name="Zheng Y."/>
            <person name="Lin W."/>
            <person name="Duan Y."/>
            <person name="Cao H."/>
            <person name="Xiong S."/>
            <person name="Wang X."/>
            <person name="Wei L."/>
            <person name="Li C."/>
            <person name="Ma Q."/>
            <person name="Ju M."/>
            <person name="Zhao R."/>
            <person name="Li G."/>
            <person name="Mu C."/>
            <person name="Tian Q."/>
            <person name="Mei H."/>
            <person name="Zhang T."/>
            <person name="Gao T."/>
            <person name="Zhang H."/>
        </authorList>
    </citation>
    <scope>NUCLEOTIDE SEQUENCE</scope>
    <source>
        <strain evidence="12">KEN8</strain>
    </source>
</reference>
<name>A0AAW2NFX4_9LAMI</name>
<keyword evidence="5 8" id="KW-0238">DNA-binding</keyword>
<dbReference type="InterPro" id="IPR003851">
    <property type="entry name" value="Znf_Dof"/>
</dbReference>
<dbReference type="GO" id="GO:0005634">
    <property type="term" value="C:nucleus"/>
    <property type="evidence" value="ECO:0007669"/>
    <property type="project" value="UniProtKB-SubCell"/>
</dbReference>
<dbReference type="GO" id="GO:0008270">
    <property type="term" value="F:zinc ion binding"/>
    <property type="evidence" value="ECO:0007669"/>
    <property type="project" value="UniProtKB-KW"/>
</dbReference>
<gene>
    <name evidence="12" type="ORF">Scaly_1900800</name>
</gene>
<evidence type="ECO:0000256" key="8">
    <source>
        <dbReference type="PROSITE-ProRule" id="PRU00071"/>
    </source>
</evidence>
<feature type="compositionally biased region" description="Gly residues" evidence="10">
    <location>
        <begin position="7"/>
        <end position="19"/>
    </location>
</feature>
<feature type="domain" description="Dof-type" evidence="11">
    <location>
        <begin position="33"/>
        <end position="85"/>
    </location>
</feature>
<keyword evidence="1 9" id="KW-0479">Metal-binding</keyword>
<comment type="subcellular location">
    <subcellularLocation>
        <location evidence="8 9">Nucleus</location>
    </subcellularLocation>
</comment>
<evidence type="ECO:0000256" key="1">
    <source>
        <dbReference type="ARBA" id="ARBA00022723"/>
    </source>
</evidence>
<dbReference type="Pfam" id="PF02701">
    <property type="entry name" value="Zn_ribbon_Dof"/>
    <property type="match status" value="1"/>
</dbReference>
<evidence type="ECO:0000256" key="3">
    <source>
        <dbReference type="ARBA" id="ARBA00022833"/>
    </source>
</evidence>
<feature type="region of interest" description="Disordered" evidence="10">
    <location>
        <begin position="1"/>
        <end position="22"/>
    </location>
</feature>
<keyword evidence="2 8" id="KW-0863">Zinc-finger</keyword>